<dbReference type="Pfam" id="PF01909">
    <property type="entry name" value="NTP_transf_2"/>
    <property type="match status" value="1"/>
</dbReference>
<dbReference type="SUPFAM" id="SSF81301">
    <property type="entry name" value="Nucleotidyltransferase"/>
    <property type="match status" value="1"/>
</dbReference>
<proteinExistence type="predicted"/>
<sequence>MSVRVGFTKFRQQMLEQELKGIEDMLPNLGVEQVILTGNMVSGDYSPDSRIDLIVVHKTDLCFGRRADFFSWHLDSIVAVDTQVYTPEEFETCRESLPALKMACETGRVIFNA</sequence>
<protein>
    <recommendedName>
        <fullName evidence="1">Polymerase nucleotidyl transferase domain-containing protein</fullName>
    </recommendedName>
</protein>
<dbReference type="AlphaFoldDB" id="A0A382GEF1"/>
<reference evidence="2" key="1">
    <citation type="submission" date="2018-05" db="EMBL/GenBank/DDBJ databases">
        <authorList>
            <person name="Lanie J.A."/>
            <person name="Ng W.-L."/>
            <person name="Kazmierczak K.M."/>
            <person name="Andrzejewski T.M."/>
            <person name="Davidsen T.M."/>
            <person name="Wayne K.J."/>
            <person name="Tettelin H."/>
            <person name="Glass J.I."/>
            <person name="Rusch D."/>
            <person name="Podicherti R."/>
            <person name="Tsui H.-C.T."/>
            <person name="Winkler M.E."/>
        </authorList>
    </citation>
    <scope>NUCLEOTIDE SEQUENCE</scope>
</reference>
<name>A0A382GEF1_9ZZZZ</name>
<evidence type="ECO:0000313" key="2">
    <source>
        <dbReference type="EMBL" id="SVB73568.1"/>
    </source>
</evidence>
<dbReference type="GO" id="GO:0016779">
    <property type="term" value="F:nucleotidyltransferase activity"/>
    <property type="evidence" value="ECO:0007669"/>
    <property type="project" value="InterPro"/>
</dbReference>
<gene>
    <name evidence="2" type="ORF">METZ01_LOCUS226422</name>
</gene>
<dbReference type="InterPro" id="IPR002934">
    <property type="entry name" value="Polymerase_NTP_transf_dom"/>
</dbReference>
<evidence type="ECO:0000259" key="1">
    <source>
        <dbReference type="Pfam" id="PF01909"/>
    </source>
</evidence>
<accession>A0A382GEF1</accession>
<dbReference type="EMBL" id="UINC01055086">
    <property type="protein sequence ID" value="SVB73568.1"/>
    <property type="molecule type" value="Genomic_DNA"/>
</dbReference>
<dbReference type="InterPro" id="IPR043519">
    <property type="entry name" value="NT_sf"/>
</dbReference>
<organism evidence="2">
    <name type="scientific">marine metagenome</name>
    <dbReference type="NCBI Taxonomy" id="408172"/>
    <lineage>
        <taxon>unclassified sequences</taxon>
        <taxon>metagenomes</taxon>
        <taxon>ecological metagenomes</taxon>
    </lineage>
</organism>
<feature type="domain" description="Polymerase nucleotidyl transferase" evidence="1">
    <location>
        <begin position="24"/>
        <end position="92"/>
    </location>
</feature>
<dbReference type="Gene3D" id="3.30.460.10">
    <property type="entry name" value="Beta Polymerase, domain 2"/>
    <property type="match status" value="1"/>
</dbReference>